<organism evidence="3 4">
    <name type="scientific">Propioniciclava tarda</name>
    <dbReference type="NCBI Taxonomy" id="433330"/>
    <lineage>
        <taxon>Bacteria</taxon>
        <taxon>Bacillati</taxon>
        <taxon>Actinomycetota</taxon>
        <taxon>Actinomycetes</taxon>
        <taxon>Propionibacteriales</taxon>
        <taxon>Propionibacteriaceae</taxon>
        <taxon>Propioniciclava</taxon>
    </lineage>
</organism>
<keyword evidence="4" id="KW-1185">Reference proteome</keyword>
<dbReference type="Proteomes" id="UP000291933">
    <property type="component" value="Unassembled WGS sequence"/>
</dbReference>
<dbReference type="RefSeq" id="WP_131172903.1">
    <property type="nucleotide sequence ID" value="NZ_FXTL01000020.1"/>
</dbReference>
<dbReference type="GO" id="GO:0042128">
    <property type="term" value="P:nitrate assimilation"/>
    <property type="evidence" value="ECO:0007669"/>
    <property type="project" value="UniProtKB-KW"/>
</dbReference>
<dbReference type="EMBL" id="SDMR01000019">
    <property type="protein sequence ID" value="TBT93064.1"/>
    <property type="molecule type" value="Genomic_DNA"/>
</dbReference>
<sequence length="284" mass="29494">MSRAKRDLTVASPDRAETALLAGSQARSGDVAGKSGFGSFVGGVLGLRKKSKPALSASDLATAWQSVSVLLDYPTEATVAAAPVIIAASARLPEPIRTPLVRLATHVAASNLATLQAQYVATFDHTRKCALHLTYYAFGDTRKRGVALVRFKQAYRAAGLAIGDDELPDHLCVVCEAGASGATDIAWKLLTEHRAGIELLRLALTDKGSAWLDGVLALIATLPPLDGDGEAAVAQLLAEGPPGEEVGMDAYALDPRLNPHPAADAELDASTSSGRASATARSYA</sequence>
<dbReference type="GO" id="GO:0016530">
    <property type="term" value="F:metallochaperone activity"/>
    <property type="evidence" value="ECO:0007669"/>
    <property type="project" value="TreeGrafter"/>
</dbReference>
<dbReference type="PANTHER" id="PTHR43680:SF2">
    <property type="entry name" value="NITRATE REDUCTASE MOLYBDENUM COFACTOR ASSEMBLY CHAPERONE NARJ"/>
    <property type="match status" value="1"/>
</dbReference>
<dbReference type="GO" id="GO:0051082">
    <property type="term" value="F:unfolded protein binding"/>
    <property type="evidence" value="ECO:0007669"/>
    <property type="project" value="InterPro"/>
</dbReference>
<dbReference type="NCBIfam" id="TIGR00684">
    <property type="entry name" value="narJ"/>
    <property type="match status" value="1"/>
</dbReference>
<dbReference type="InterPro" id="IPR036411">
    <property type="entry name" value="TorD-like_sf"/>
</dbReference>
<dbReference type="Pfam" id="PF02613">
    <property type="entry name" value="Nitrate_red_del"/>
    <property type="match status" value="1"/>
</dbReference>
<dbReference type="PANTHER" id="PTHR43680">
    <property type="entry name" value="NITRATE REDUCTASE MOLYBDENUM COFACTOR ASSEMBLY CHAPERONE"/>
    <property type="match status" value="1"/>
</dbReference>
<evidence type="ECO:0000256" key="1">
    <source>
        <dbReference type="ARBA" id="ARBA00023063"/>
    </source>
</evidence>
<proteinExistence type="predicted"/>
<protein>
    <submittedName>
        <fullName evidence="3">Nitrate reductase molybdenum cofactor assembly chaperone</fullName>
    </submittedName>
</protein>
<dbReference type="OrthoDB" id="4307003at2"/>
<dbReference type="SUPFAM" id="SSF89155">
    <property type="entry name" value="TorD-like"/>
    <property type="match status" value="1"/>
</dbReference>
<dbReference type="AlphaFoldDB" id="A0A4Q9KI46"/>
<dbReference type="Gene3D" id="1.10.3480.10">
    <property type="entry name" value="TorD-like"/>
    <property type="match status" value="1"/>
</dbReference>
<gene>
    <name evidence="3" type="primary">narJ</name>
    <name evidence="3" type="ORF">ET996_12530</name>
</gene>
<evidence type="ECO:0000256" key="2">
    <source>
        <dbReference type="SAM" id="MobiDB-lite"/>
    </source>
</evidence>
<feature type="region of interest" description="Disordered" evidence="2">
    <location>
        <begin position="254"/>
        <end position="284"/>
    </location>
</feature>
<evidence type="ECO:0000313" key="3">
    <source>
        <dbReference type="EMBL" id="TBT93064.1"/>
    </source>
</evidence>
<reference evidence="3 4" key="1">
    <citation type="submission" date="2019-01" db="EMBL/GenBank/DDBJ databases">
        <title>Lactibacter flavus gen. nov., sp. nov., a novel bacterium of the family Propionibacteriaceae isolated from raw milk and dairy products.</title>
        <authorList>
            <person name="Huptas C."/>
            <person name="Wenning M."/>
            <person name="Breitenwieser F."/>
            <person name="Doll E."/>
            <person name="Von Neubeck M."/>
            <person name="Busse H.-J."/>
            <person name="Scherer S."/>
        </authorList>
    </citation>
    <scope>NUCLEOTIDE SEQUENCE [LARGE SCALE GENOMIC DNA]</scope>
    <source>
        <strain evidence="4">DSM 22130 / JCM 15804 / WR061</strain>
    </source>
</reference>
<feature type="compositionally biased region" description="Low complexity" evidence="2">
    <location>
        <begin position="269"/>
        <end position="284"/>
    </location>
</feature>
<name>A0A4Q9KI46_PROTD</name>
<keyword evidence="1" id="KW-0534">Nitrate assimilation</keyword>
<dbReference type="InterPro" id="IPR020945">
    <property type="entry name" value="DMSO/NO3_reduct_chaperone"/>
</dbReference>
<dbReference type="GO" id="GO:0051131">
    <property type="term" value="P:chaperone-mediated protein complex assembly"/>
    <property type="evidence" value="ECO:0007669"/>
    <property type="project" value="InterPro"/>
</dbReference>
<dbReference type="InterPro" id="IPR003765">
    <property type="entry name" value="NO3_reductase_chaperone_NarJ"/>
</dbReference>
<comment type="caution">
    <text evidence="3">The sequence shown here is derived from an EMBL/GenBank/DDBJ whole genome shotgun (WGS) entry which is preliminary data.</text>
</comment>
<accession>A0A4Q9KI46</accession>
<evidence type="ECO:0000313" key="4">
    <source>
        <dbReference type="Proteomes" id="UP000291933"/>
    </source>
</evidence>